<dbReference type="EMBL" id="JANEYF010001862">
    <property type="protein sequence ID" value="KAJ8955658.1"/>
    <property type="molecule type" value="Genomic_DNA"/>
</dbReference>
<accession>A0AAV8YWW4</accession>
<reference evidence="2" key="1">
    <citation type="journal article" date="2023" name="Insect Mol. Biol.">
        <title>Genome sequencing provides insights into the evolution of gene families encoding plant cell wall-degrading enzymes in longhorned beetles.</title>
        <authorList>
            <person name="Shin N.R."/>
            <person name="Okamura Y."/>
            <person name="Kirsch R."/>
            <person name="Pauchet Y."/>
        </authorList>
    </citation>
    <scope>NUCLEOTIDE SEQUENCE</scope>
    <source>
        <strain evidence="2">RBIC_L_NR</strain>
    </source>
</reference>
<dbReference type="InterPro" id="IPR018737">
    <property type="entry name" value="DREAM_LIN52"/>
</dbReference>
<keyword evidence="3" id="KW-1185">Reference proteome</keyword>
<comment type="similarity">
    <text evidence="1">Belongs to the lin-52 family.</text>
</comment>
<name>A0AAV8YWW4_9CUCU</name>
<dbReference type="Pfam" id="PF10044">
    <property type="entry name" value="LIN52"/>
    <property type="match status" value="1"/>
</dbReference>
<protein>
    <recommendedName>
        <fullName evidence="4">Protein lin-52 homolog</fullName>
    </recommendedName>
</protein>
<dbReference type="PANTHER" id="PTHR31489:SF2">
    <property type="entry name" value="PROTEIN LIN-52 HOMOLOG"/>
    <property type="match status" value="1"/>
</dbReference>
<dbReference type="GO" id="GO:0006355">
    <property type="term" value="P:regulation of DNA-templated transcription"/>
    <property type="evidence" value="ECO:0007669"/>
    <property type="project" value="InterPro"/>
</dbReference>
<dbReference type="AlphaFoldDB" id="A0AAV8YWW4"/>
<sequence>MLPEAVKKKTIDFLIPDQEQALQELGHSLLSMENLDRTSPELWPEKIPGVTDFINSFHTTPQSTTKLPYSRELNQEDQNYLHRTRDIVLG</sequence>
<dbReference type="Proteomes" id="UP001162156">
    <property type="component" value="Unassembled WGS sequence"/>
</dbReference>
<evidence type="ECO:0000313" key="3">
    <source>
        <dbReference type="Proteomes" id="UP001162156"/>
    </source>
</evidence>
<dbReference type="GO" id="GO:0070176">
    <property type="term" value="C:DRM complex"/>
    <property type="evidence" value="ECO:0007669"/>
    <property type="project" value="InterPro"/>
</dbReference>
<organism evidence="2 3">
    <name type="scientific">Rhamnusium bicolor</name>
    <dbReference type="NCBI Taxonomy" id="1586634"/>
    <lineage>
        <taxon>Eukaryota</taxon>
        <taxon>Metazoa</taxon>
        <taxon>Ecdysozoa</taxon>
        <taxon>Arthropoda</taxon>
        <taxon>Hexapoda</taxon>
        <taxon>Insecta</taxon>
        <taxon>Pterygota</taxon>
        <taxon>Neoptera</taxon>
        <taxon>Endopterygota</taxon>
        <taxon>Coleoptera</taxon>
        <taxon>Polyphaga</taxon>
        <taxon>Cucujiformia</taxon>
        <taxon>Chrysomeloidea</taxon>
        <taxon>Cerambycidae</taxon>
        <taxon>Lepturinae</taxon>
        <taxon>Rhagiini</taxon>
        <taxon>Rhamnusium</taxon>
    </lineage>
</organism>
<proteinExistence type="inferred from homology"/>
<evidence type="ECO:0000313" key="2">
    <source>
        <dbReference type="EMBL" id="KAJ8955658.1"/>
    </source>
</evidence>
<dbReference type="PANTHER" id="PTHR31489">
    <property type="entry name" value="LIN52 FAMILY MEMBER"/>
    <property type="match status" value="1"/>
</dbReference>
<evidence type="ECO:0008006" key="4">
    <source>
        <dbReference type="Google" id="ProtNLM"/>
    </source>
</evidence>
<gene>
    <name evidence="2" type="ORF">NQ314_006855</name>
</gene>
<comment type="caution">
    <text evidence="2">The sequence shown here is derived from an EMBL/GenBank/DDBJ whole genome shotgun (WGS) entry which is preliminary data.</text>
</comment>
<evidence type="ECO:0000256" key="1">
    <source>
        <dbReference type="ARBA" id="ARBA00005456"/>
    </source>
</evidence>